<name>A6JSP0_RAT</name>
<protein>
    <submittedName>
        <fullName evidence="2">RCG36717</fullName>
    </submittedName>
</protein>
<proteinExistence type="predicted"/>
<evidence type="ECO:0000256" key="1">
    <source>
        <dbReference type="SAM" id="MobiDB-lite"/>
    </source>
</evidence>
<dbReference type="EMBL" id="CH473999">
    <property type="protein sequence ID" value="EDL77867.1"/>
    <property type="molecule type" value="Genomic_DNA"/>
</dbReference>
<reference evidence="2 3" key="1">
    <citation type="submission" date="2005-09" db="EMBL/GenBank/DDBJ databases">
        <authorList>
            <person name="Mural R.J."/>
            <person name="Li P.W."/>
            <person name="Adams M.D."/>
            <person name="Amanatides P.G."/>
            <person name="Baden-Tillson H."/>
            <person name="Barnstead M."/>
            <person name="Chin S.H."/>
            <person name="Dew I."/>
            <person name="Evans C.A."/>
            <person name="Ferriera S."/>
            <person name="Flanigan M."/>
            <person name="Fosler C."/>
            <person name="Glodek A."/>
            <person name="Gu Z."/>
            <person name="Holt R.A."/>
            <person name="Jennings D."/>
            <person name="Kraft C.L."/>
            <person name="Lu F."/>
            <person name="Nguyen T."/>
            <person name="Nusskern D.R."/>
            <person name="Pfannkoch C.M."/>
            <person name="Sitter C."/>
            <person name="Sutton G.G."/>
            <person name="Venter J.C."/>
            <person name="Wang Z."/>
            <person name="Woodage T."/>
            <person name="Zheng X.H."/>
            <person name="Zhong F."/>
        </authorList>
    </citation>
    <scope>NUCLEOTIDE SEQUENCE [LARGE SCALE GENOMIC DNA]</scope>
    <source>
        <strain>BN</strain>
        <strain evidence="3">Sprague-Dawley</strain>
    </source>
</reference>
<accession>A6JSP0</accession>
<evidence type="ECO:0000313" key="2">
    <source>
        <dbReference type="EMBL" id="EDL77867.1"/>
    </source>
</evidence>
<sequence length="21" mass="2201">MTPPRGPQNHILPAAPSLSLC</sequence>
<evidence type="ECO:0000313" key="3">
    <source>
        <dbReference type="Proteomes" id="UP000234681"/>
    </source>
</evidence>
<dbReference type="Proteomes" id="UP000234681">
    <property type="component" value="Chromosome 11"/>
</dbReference>
<feature type="region of interest" description="Disordered" evidence="1">
    <location>
        <begin position="1"/>
        <end position="21"/>
    </location>
</feature>
<organism evidence="2 3">
    <name type="scientific">Rattus norvegicus</name>
    <name type="common">Rat</name>
    <dbReference type="NCBI Taxonomy" id="10116"/>
    <lineage>
        <taxon>Eukaryota</taxon>
        <taxon>Metazoa</taxon>
        <taxon>Chordata</taxon>
        <taxon>Craniata</taxon>
        <taxon>Vertebrata</taxon>
        <taxon>Euteleostomi</taxon>
        <taxon>Mammalia</taxon>
        <taxon>Eutheria</taxon>
        <taxon>Euarchontoglires</taxon>
        <taxon>Glires</taxon>
        <taxon>Rodentia</taxon>
        <taxon>Myomorpha</taxon>
        <taxon>Muroidea</taxon>
        <taxon>Muridae</taxon>
        <taxon>Murinae</taxon>
        <taxon>Rattus</taxon>
    </lineage>
</organism>
<dbReference type="AlphaFoldDB" id="A6JSP0"/>
<gene>
    <name evidence="2" type="ORF">rCG_36717</name>
</gene>